<evidence type="ECO:0000256" key="6">
    <source>
        <dbReference type="ARBA" id="ARBA00024536"/>
    </source>
</evidence>
<reference evidence="9 10" key="1">
    <citation type="submission" date="2016-04" db="EMBL/GenBank/DDBJ databases">
        <title>First whole genome shotgun sequence of the bacterium Enteractinococcus sp. strain UASWS1574.</title>
        <authorList>
            <person name="Crovadore J."/>
            <person name="Chablais R."/>
            <person name="Lefort F."/>
        </authorList>
    </citation>
    <scope>NUCLEOTIDE SEQUENCE [LARGE SCALE GENOMIC DNA]</scope>
    <source>
        <strain evidence="9 10">UASWS1574</strain>
    </source>
</reference>
<feature type="binding site" description="axial binding residue" evidence="7">
    <location>
        <position position="57"/>
    </location>
    <ligand>
        <name>Fe-coproporphyrin III</name>
        <dbReference type="ChEBI" id="CHEBI:68438"/>
    </ligand>
    <ligandPart>
        <name>Fe</name>
        <dbReference type="ChEBI" id="CHEBI:18248"/>
    </ligandPart>
</feature>
<dbReference type="GO" id="GO:0006783">
    <property type="term" value="P:heme biosynthetic process"/>
    <property type="evidence" value="ECO:0007669"/>
    <property type="project" value="UniProtKB-UniRule"/>
</dbReference>
<dbReference type="GO" id="GO:0046872">
    <property type="term" value="F:metal ion binding"/>
    <property type="evidence" value="ECO:0007669"/>
    <property type="project" value="UniProtKB-KW"/>
</dbReference>
<comment type="catalytic activity">
    <reaction evidence="6">
        <text>Fe-coproporphyrin III + 2 H(+) = coproporphyrin III + Fe(2+)</text>
        <dbReference type="Rhea" id="RHEA:49572"/>
        <dbReference type="ChEBI" id="CHEBI:15378"/>
        <dbReference type="ChEBI" id="CHEBI:29033"/>
        <dbReference type="ChEBI" id="CHEBI:68438"/>
        <dbReference type="ChEBI" id="CHEBI:131725"/>
        <dbReference type="EC" id="4.99.1.9"/>
    </reaction>
    <physiologicalReaction direction="right-to-left" evidence="6">
        <dbReference type="Rhea" id="RHEA:49574"/>
    </physiologicalReaction>
</comment>
<dbReference type="CDD" id="cd03411">
    <property type="entry name" value="Ferrochelatase_N"/>
    <property type="match status" value="1"/>
</dbReference>
<comment type="caution">
    <text evidence="9">The sequence shown here is derived from an EMBL/GenBank/DDBJ whole genome shotgun (WGS) entry which is preliminary data.</text>
</comment>
<dbReference type="GO" id="GO:0004325">
    <property type="term" value="F:ferrochelatase activity"/>
    <property type="evidence" value="ECO:0007669"/>
    <property type="project" value="UniProtKB-UniRule"/>
</dbReference>
<evidence type="ECO:0000256" key="4">
    <source>
        <dbReference type="ARBA" id="ARBA00023239"/>
    </source>
</evidence>
<name>A0A1B7LY72_9MICC</name>
<comment type="pathway">
    <text evidence="1 7">Porphyrin-containing compound metabolism; protoheme biosynthesis.</text>
</comment>
<keyword evidence="7" id="KW-0963">Cytoplasm</keyword>
<keyword evidence="7" id="KW-0479">Metal-binding</keyword>
<dbReference type="GO" id="GO:0005737">
    <property type="term" value="C:cytoplasm"/>
    <property type="evidence" value="ECO:0007669"/>
    <property type="project" value="UniProtKB-SubCell"/>
</dbReference>
<keyword evidence="3 7" id="KW-0350">Heme biosynthesis</keyword>
<proteinExistence type="inferred from homology"/>
<dbReference type="Proteomes" id="UP000078292">
    <property type="component" value="Unassembled WGS sequence"/>
</dbReference>
<dbReference type="InterPro" id="IPR001015">
    <property type="entry name" value="Ferrochelatase"/>
</dbReference>
<accession>A0A1B7LY72</accession>
<comment type="caution">
    <text evidence="7">Lacks conserved residue(s) required for the propagation of feature annotation.</text>
</comment>
<keyword evidence="2 7" id="KW-0408">Iron</keyword>
<dbReference type="STRING" id="1837282.A6F49_12770"/>
<dbReference type="EMBL" id="LXEY01000020">
    <property type="protein sequence ID" value="OAV60246.1"/>
    <property type="molecule type" value="Genomic_DNA"/>
</dbReference>
<organism evidence="9 10">
    <name type="scientific">Enteractinococcus helveticum</name>
    <dbReference type="NCBI Taxonomy" id="1837282"/>
    <lineage>
        <taxon>Bacteria</taxon>
        <taxon>Bacillati</taxon>
        <taxon>Actinomycetota</taxon>
        <taxon>Actinomycetes</taxon>
        <taxon>Micrococcales</taxon>
        <taxon>Micrococcaceae</taxon>
    </lineage>
</organism>
<evidence type="ECO:0000256" key="7">
    <source>
        <dbReference type="HAMAP-Rule" id="MF_00323"/>
    </source>
</evidence>
<dbReference type="SUPFAM" id="SSF53800">
    <property type="entry name" value="Chelatase"/>
    <property type="match status" value="1"/>
</dbReference>
<dbReference type="InterPro" id="IPR033644">
    <property type="entry name" value="Ferrochelatase_C"/>
</dbReference>
<gene>
    <name evidence="7" type="primary">cpfC</name>
    <name evidence="9" type="ORF">A6F49_12770</name>
</gene>
<feature type="binding site" evidence="7">
    <location>
        <position position="98"/>
    </location>
    <ligand>
        <name>Fe-coproporphyrin III</name>
        <dbReference type="ChEBI" id="CHEBI:68438"/>
    </ligand>
</feature>
<evidence type="ECO:0000256" key="3">
    <source>
        <dbReference type="ARBA" id="ARBA00023133"/>
    </source>
</evidence>
<dbReference type="HAMAP" id="MF_00323">
    <property type="entry name" value="Ferrochelatase"/>
    <property type="match status" value="1"/>
</dbReference>
<dbReference type="PANTHER" id="PTHR11108:SF1">
    <property type="entry name" value="FERROCHELATASE, MITOCHONDRIAL"/>
    <property type="match status" value="1"/>
</dbReference>
<dbReference type="EC" id="4.99.1.9" evidence="7"/>
<keyword evidence="10" id="KW-1185">Reference proteome</keyword>
<dbReference type="PANTHER" id="PTHR11108">
    <property type="entry name" value="FERROCHELATASE"/>
    <property type="match status" value="1"/>
</dbReference>
<keyword evidence="4 7" id="KW-0456">Lyase</keyword>
<dbReference type="OrthoDB" id="9776380at2"/>
<evidence type="ECO:0000313" key="10">
    <source>
        <dbReference type="Proteomes" id="UP000078292"/>
    </source>
</evidence>
<comment type="similarity">
    <text evidence="7 8">Belongs to the ferrochelatase family.</text>
</comment>
<evidence type="ECO:0000256" key="5">
    <source>
        <dbReference type="ARBA" id="ARBA00023244"/>
    </source>
</evidence>
<evidence type="ECO:0000313" key="9">
    <source>
        <dbReference type="EMBL" id="OAV60246.1"/>
    </source>
</evidence>
<feature type="binding site" evidence="7">
    <location>
        <position position="172"/>
    </location>
    <ligand>
        <name>Fe-coproporphyrin III</name>
        <dbReference type="ChEBI" id="CHEBI:68438"/>
    </ligand>
</feature>
<feature type="binding site" evidence="7">
    <location>
        <position position="238"/>
    </location>
    <ligand>
        <name>Fe(2+)</name>
        <dbReference type="ChEBI" id="CHEBI:29033"/>
    </ligand>
</feature>
<protein>
    <recommendedName>
        <fullName evidence="7">Coproporphyrin III ferrochelatase</fullName>
        <ecNumber evidence="7">4.99.1.9</ecNumber>
    </recommendedName>
</protein>
<evidence type="ECO:0000256" key="8">
    <source>
        <dbReference type="RuleBase" id="RU004185"/>
    </source>
</evidence>
<evidence type="ECO:0000256" key="1">
    <source>
        <dbReference type="ARBA" id="ARBA00004744"/>
    </source>
</evidence>
<comment type="subcellular location">
    <subcellularLocation>
        <location evidence="7">Cytoplasm</location>
    </subcellularLocation>
</comment>
<dbReference type="InterPro" id="IPR033659">
    <property type="entry name" value="Ferrochelatase_N"/>
</dbReference>
<comment type="function">
    <text evidence="7">Involved in coproporphyrin-dependent heme b biosynthesis. Catalyzes the insertion of ferrous iron into coproporphyrin III to form Fe-coproporphyrin III.</text>
</comment>
<dbReference type="Pfam" id="PF00762">
    <property type="entry name" value="Ferrochelatase"/>
    <property type="match status" value="1"/>
</dbReference>
<feature type="binding site" evidence="7">
    <location>
        <position position="334"/>
    </location>
    <ligand>
        <name>Fe(2+)</name>
        <dbReference type="ChEBI" id="CHEBI:29033"/>
    </ligand>
</feature>
<dbReference type="UniPathway" id="UPA00252"/>
<keyword evidence="5 7" id="KW-0627">Porphyrin biosynthesis</keyword>
<sequence length="419" mass="46043">MPNSQEACVTEWSKPQPSPRVVVQAGACVPAATPEAASGDKWVEVPTEFDAIMLSSYGGPNGQDDVIPFLRNVTMGRNIPDERLEEVAVHYREAGGVSPINEQNLALKAAIEEELKARNIDLPVYFGNRNWDPYFTEAVSKAHEENKVEGRPTKIFALVTSAYSAYSSCRQYREDFADALDALDLWDDVQIDSSRTFFDHPGFVNPFIEGTLKAVAELVDEHPDLDLANDVEVLFSAHSIPIKDNAQSGEPDEHDYPELGAYKAQHLAVGGLVMDAVKEKYSIDVPWELVYQSESGPAHIPWLEPDINDYLEGLKGKRKAVIVVPATFLSDHMEVWWDLDIEAKETADEQGLAYKRVATPGTHPEFVAAMVDLVEERLNGTPAAERKALTKYGPGYDVCRAGCCQGSGPLRAATGGLLP</sequence>
<dbReference type="Gene3D" id="3.40.50.1400">
    <property type="match status" value="2"/>
</dbReference>
<dbReference type="AlphaFoldDB" id="A0A1B7LY72"/>
<evidence type="ECO:0000256" key="2">
    <source>
        <dbReference type="ARBA" id="ARBA00023004"/>
    </source>
</evidence>
<dbReference type="CDD" id="cd00419">
    <property type="entry name" value="Ferrochelatase_C"/>
    <property type="match status" value="1"/>
</dbReference>